<proteinExistence type="predicted"/>
<sequence>METEIRICNRPAYKDIDGLRLNKYFKSELYRSALKYQPRPDDIFVVTYPKCGTTWVQHIGYLILSKGVPPPSGLDFYRRSPFFEMFGAEAVEDMTRPGLIKTHLPYHLLPQHSQAKYLYVCRNPKDACVSYFHHTRGFHAYEFAEGKFEDYFDIYMEGENDFGDYFEHVSSWYAHRGDPNVLFINYEDIKENPRKYVLNIAKFINNDCYNMLKENENILQDVLKYSDIKSMREYGTENIKNFFTKPLKDNNVPVGIRTFHELAQRYPKSTGFIRKGIVGDCKQYLTPEMHKRMEDKIMQKLSHTDLIDVWRKHGIM</sequence>
<gene>
    <name evidence="1" type="ORF">HPB47_027456</name>
</gene>
<accession>A0AC60PXD5</accession>
<evidence type="ECO:0000313" key="1">
    <source>
        <dbReference type="EMBL" id="KAG0425355.1"/>
    </source>
</evidence>
<evidence type="ECO:0000313" key="2">
    <source>
        <dbReference type="Proteomes" id="UP000805193"/>
    </source>
</evidence>
<protein>
    <submittedName>
        <fullName evidence="1">Uncharacterized protein</fullName>
    </submittedName>
</protein>
<dbReference type="Proteomes" id="UP000805193">
    <property type="component" value="Unassembled WGS sequence"/>
</dbReference>
<comment type="caution">
    <text evidence="1">The sequence shown here is derived from an EMBL/GenBank/DDBJ whole genome shotgun (WGS) entry which is preliminary data.</text>
</comment>
<reference evidence="1 2" key="1">
    <citation type="journal article" date="2020" name="Cell">
        <title>Large-Scale Comparative Analyses of Tick Genomes Elucidate Their Genetic Diversity and Vector Capacities.</title>
        <authorList>
            <consortium name="Tick Genome and Microbiome Consortium (TIGMIC)"/>
            <person name="Jia N."/>
            <person name="Wang J."/>
            <person name="Shi W."/>
            <person name="Du L."/>
            <person name="Sun Y."/>
            <person name="Zhan W."/>
            <person name="Jiang J.F."/>
            <person name="Wang Q."/>
            <person name="Zhang B."/>
            <person name="Ji P."/>
            <person name="Bell-Sakyi L."/>
            <person name="Cui X.M."/>
            <person name="Yuan T.T."/>
            <person name="Jiang B.G."/>
            <person name="Yang W.F."/>
            <person name="Lam T.T."/>
            <person name="Chang Q.C."/>
            <person name="Ding S.J."/>
            <person name="Wang X.J."/>
            <person name="Zhu J.G."/>
            <person name="Ruan X.D."/>
            <person name="Zhao L."/>
            <person name="Wei J.T."/>
            <person name="Ye R.Z."/>
            <person name="Que T.C."/>
            <person name="Du C.H."/>
            <person name="Zhou Y.H."/>
            <person name="Cheng J.X."/>
            <person name="Dai P.F."/>
            <person name="Guo W.B."/>
            <person name="Han X.H."/>
            <person name="Huang E.J."/>
            <person name="Li L.F."/>
            <person name="Wei W."/>
            <person name="Gao Y.C."/>
            <person name="Liu J.Z."/>
            <person name="Shao H.Z."/>
            <person name="Wang X."/>
            <person name="Wang C.C."/>
            <person name="Yang T.C."/>
            <person name="Huo Q.B."/>
            <person name="Li W."/>
            <person name="Chen H.Y."/>
            <person name="Chen S.E."/>
            <person name="Zhou L.G."/>
            <person name="Ni X.B."/>
            <person name="Tian J.H."/>
            <person name="Sheng Y."/>
            <person name="Liu T."/>
            <person name="Pan Y.S."/>
            <person name="Xia L.Y."/>
            <person name="Li J."/>
            <person name="Zhao F."/>
            <person name="Cao W.C."/>
        </authorList>
    </citation>
    <scope>NUCLEOTIDE SEQUENCE [LARGE SCALE GENOMIC DNA]</scope>
    <source>
        <strain evidence="1">Iper-2018</strain>
    </source>
</reference>
<organism evidence="1 2">
    <name type="scientific">Ixodes persulcatus</name>
    <name type="common">Taiga tick</name>
    <dbReference type="NCBI Taxonomy" id="34615"/>
    <lineage>
        <taxon>Eukaryota</taxon>
        <taxon>Metazoa</taxon>
        <taxon>Ecdysozoa</taxon>
        <taxon>Arthropoda</taxon>
        <taxon>Chelicerata</taxon>
        <taxon>Arachnida</taxon>
        <taxon>Acari</taxon>
        <taxon>Parasitiformes</taxon>
        <taxon>Ixodida</taxon>
        <taxon>Ixodoidea</taxon>
        <taxon>Ixodidae</taxon>
        <taxon>Ixodinae</taxon>
        <taxon>Ixodes</taxon>
    </lineage>
</organism>
<dbReference type="EMBL" id="JABSTQ010009855">
    <property type="protein sequence ID" value="KAG0425355.1"/>
    <property type="molecule type" value="Genomic_DNA"/>
</dbReference>
<name>A0AC60PXD5_IXOPE</name>
<keyword evidence="2" id="KW-1185">Reference proteome</keyword>